<feature type="transmembrane region" description="Helical" evidence="6">
    <location>
        <begin position="212"/>
        <end position="235"/>
    </location>
</feature>
<evidence type="ECO:0000256" key="3">
    <source>
        <dbReference type="ARBA" id="ARBA00022692"/>
    </source>
</evidence>
<feature type="transmembrane region" description="Helical" evidence="6">
    <location>
        <begin position="117"/>
        <end position="139"/>
    </location>
</feature>
<dbReference type="EMBL" id="CP009248">
    <property type="protein sequence ID" value="APT89891.1"/>
    <property type="molecule type" value="Genomic_DNA"/>
</dbReference>
<keyword evidence="8" id="KW-1185">Reference proteome</keyword>
<dbReference type="InterPro" id="IPR050833">
    <property type="entry name" value="Poly_Biosynth_Transport"/>
</dbReference>
<dbReference type="STRING" id="1437874.CSPHI_00950"/>
<evidence type="ECO:0000256" key="5">
    <source>
        <dbReference type="ARBA" id="ARBA00023136"/>
    </source>
</evidence>
<keyword evidence="2" id="KW-1003">Cell membrane</keyword>
<feature type="transmembrane region" description="Helical" evidence="6">
    <location>
        <begin position="298"/>
        <end position="322"/>
    </location>
</feature>
<evidence type="ECO:0000256" key="6">
    <source>
        <dbReference type="SAM" id="Phobius"/>
    </source>
</evidence>
<protein>
    <submittedName>
        <fullName evidence="7">Membrane protein</fullName>
    </submittedName>
</protein>
<comment type="subcellular location">
    <subcellularLocation>
        <location evidence="1">Cell membrane</location>
        <topology evidence="1">Multi-pass membrane protein</topology>
    </subcellularLocation>
</comment>
<name>A0A1L7CVR7_9CORY</name>
<proteinExistence type="predicted"/>
<feature type="transmembrane region" description="Helical" evidence="6">
    <location>
        <begin position="396"/>
        <end position="415"/>
    </location>
</feature>
<dbReference type="PANTHER" id="PTHR30250:SF11">
    <property type="entry name" value="O-ANTIGEN TRANSPORTER-RELATED"/>
    <property type="match status" value="1"/>
</dbReference>
<dbReference type="AlphaFoldDB" id="A0A1L7CVR7"/>
<evidence type="ECO:0000256" key="4">
    <source>
        <dbReference type="ARBA" id="ARBA00022989"/>
    </source>
</evidence>
<dbReference type="GO" id="GO:0005886">
    <property type="term" value="C:plasma membrane"/>
    <property type="evidence" value="ECO:0007669"/>
    <property type="project" value="UniProtKB-SubCell"/>
</dbReference>
<evidence type="ECO:0000313" key="8">
    <source>
        <dbReference type="Proteomes" id="UP000185469"/>
    </source>
</evidence>
<evidence type="ECO:0000256" key="1">
    <source>
        <dbReference type="ARBA" id="ARBA00004651"/>
    </source>
</evidence>
<sequence length="423" mass="42393">MRWLTLATVIAAAGSFAVLLLSAWTLGTAVNLQFAAYWGLFFACTGVLGGLMQETTRAVGAAGRATAAHPGRTAAAGRGARPILVAAAVAAVTAAVFGLTGPLWLPLVVEEHLGAAVALMALGLGSYAMQAAVSGLLAAAGLWGQYAALIIVDILVRVALAAVAFQRGWGLIAFLVITVIGAASWLPLAAASPATRAALTARADVGPRRFTALMATAMVASGASALLVTGFATLVKLADDLGAGGTGPLGVPDPAVAAVTAAGIAYAVSLTRAPLLIPLEKFQNAIIVHFVRAEGAPLAALARPLAALVAFGVAGACLAWPVGPWILRVLPGDYMIPGAGLFALTLGATSTAVLMVTGSVMLATSHHRAYLAGWVLATAVACALLLAPGALLWRTAAAVIAAPLLGVALHLRILAKEATWPAG</sequence>
<feature type="transmembrane region" description="Helical" evidence="6">
    <location>
        <begin position="146"/>
        <end position="165"/>
    </location>
</feature>
<feature type="transmembrane region" description="Helical" evidence="6">
    <location>
        <begin position="35"/>
        <end position="52"/>
    </location>
</feature>
<gene>
    <name evidence="7" type="ORF">CSPHI_00950</name>
</gene>
<reference evidence="7 8" key="1">
    <citation type="submission" date="2014-08" db="EMBL/GenBank/DDBJ databases">
        <title>Complete genome sequence of Corynebacterium sphenisci CECT 5990(T) (=DSM 44792(T)), isolated from healthy wild penguins.</title>
        <authorList>
            <person name="Ruckert C."/>
            <person name="Albersmeier A."/>
            <person name="Winkler A."/>
            <person name="Kalinowski J."/>
        </authorList>
    </citation>
    <scope>NUCLEOTIDE SEQUENCE [LARGE SCALE GENOMIC DNA]</scope>
    <source>
        <strain evidence="7 8">DSM 44792</strain>
    </source>
</reference>
<feature type="transmembrane region" description="Helical" evidence="6">
    <location>
        <begin position="369"/>
        <end position="390"/>
    </location>
</feature>
<dbReference type="PANTHER" id="PTHR30250">
    <property type="entry name" value="PST FAMILY PREDICTED COLANIC ACID TRANSPORTER"/>
    <property type="match status" value="1"/>
</dbReference>
<evidence type="ECO:0000313" key="7">
    <source>
        <dbReference type="EMBL" id="APT89891.1"/>
    </source>
</evidence>
<dbReference type="KEGG" id="csph:CSPHI_00950"/>
<dbReference type="Proteomes" id="UP000185469">
    <property type="component" value="Chromosome"/>
</dbReference>
<accession>A0A1L7CVR7</accession>
<feature type="transmembrane region" description="Helical" evidence="6">
    <location>
        <begin position="334"/>
        <end position="357"/>
    </location>
</feature>
<evidence type="ECO:0000256" key="2">
    <source>
        <dbReference type="ARBA" id="ARBA00022475"/>
    </source>
</evidence>
<feature type="transmembrane region" description="Helical" evidence="6">
    <location>
        <begin position="83"/>
        <end position="105"/>
    </location>
</feature>
<dbReference type="OrthoDB" id="4771963at2"/>
<keyword evidence="3 6" id="KW-0812">Transmembrane</keyword>
<keyword evidence="5 6" id="KW-0472">Membrane</keyword>
<feature type="transmembrane region" description="Helical" evidence="6">
    <location>
        <begin position="171"/>
        <end position="191"/>
    </location>
</feature>
<organism evidence="7 8">
    <name type="scientific">Corynebacterium sphenisci DSM 44792</name>
    <dbReference type="NCBI Taxonomy" id="1437874"/>
    <lineage>
        <taxon>Bacteria</taxon>
        <taxon>Bacillati</taxon>
        <taxon>Actinomycetota</taxon>
        <taxon>Actinomycetes</taxon>
        <taxon>Mycobacteriales</taxon>
        <taxon>Corynebacteriaceae</taxon>
        <taxon>Corynebacterium</taxon>
    </lineage>
</organism>
<feature type="transmembrane region" description="Helical" evidence="6">
    <location>
        <begin position="255"/>
        <end position="277"/>
    </location>
</feature>
<keyword evidence="4 6" id="KW-1133">Transmembrane helix</keyword>
<dbReference type="RefSeq" id="WP_075691086.1">
    <property type="nucleotide sequence ID" value="NZ_CP009248.1"/>
</dbReference>